<keyword evidence="4" id="KW-0675">Receptor</keyword>
<dbReference type="Proteomes" id="UP000199595">
    <property type="component" value="Unassembled WGS sequence"/>
</dbReference>
<dbReference type="InterPro" id="IPR031778">
    <property type="entry name" value="Sortilin_N"/>
</dbReference>
<dbReference type="AlphaFoldDB" id="A0A1H2WS16"/>
<keyword evidence="2" id="KW-0732">Signal</keyword>
<dbReference type="InterPro" id="IPR050310">
    <property type="entry name" value="VPS10-sortilin"/>
</dbReference>
<dbReference type="PANTHER" id="PTHR12106:SF27">
    <property type="entry name" value="SORTILIN-RELATED RECEPTOR"/>
    <property type="match status" value="1"/>
</dbReference>
<feature type="chain" id="PRO_5011438995" evidence="2">
    <location>
        <begin position="22"/>
        <end position="892"/>
    </location>
</feature>
<organism evidence="4 5">
    <name type="scientific">Lutibacter oricola</name>
    <dbReference type="NCBI Taxonomy" id="762486"/>
    <lineage>
        <taxon>Bacteria</taxon>
        <taxon>Pseudomonadati</taxon>
        <taxon>Bacteroidota</taxon>
        <taxon>Flavobacteriia</taxon>
        <taxon>Flavobacteriales</taxon>
        <taxon>Flavobacteriaceae</taxon>
        <taxon>Lutibacter</taxon>
    </lineage>
</organism>
<dbReference type="EMBL" id="FNNJ01000002">
    <property type="protein sequence ID" value="SDW83298.1"/>
    <property type="molecule type" value="Genomic_DNA"/>
</dbReference>
<dbReference type="CDD" id="cd15482">
    <property type="entry name" value="Sialidase_non-viral"/>
    <property type="match status" value="1"/>
</dbReference>
<accession>A0A1H2WS16</accession>
<keyword evidence="1" id="KW-0677">Repeat</keyword>
<dbReference type="SUPFAM" id="SSF110296">
    <property type="entry name" value="Oligoxyloglucan reducing end-specific cellobiohydrolase"/>
    <property type="match status" value="2"/>
</dbReference>
<evidence type="ECO:0000259" key="3">
    <source>
        <dbReference type="Pfam" id="PF15902"/>
    </source>
</evidence>
<dbReference type="RefSeq" id="WP_090121137.1">
    <property type="nucleotide sequence ID" value="NZ_FNNJ01000002.1"/>
</dbReference>
<feature type="domain" description="Sortilin N-terminal" evidence="3">
    <location>
        <begin position="681"/>
        <end position="793"/>
    </location>
</feature>
<keyword evidence="5" id="KW-1185">Reference proteome</keyword>
<evidence type="ECO:0000256" key="2">
    <source>
        <dbReference type="SAM" id="SignalP"/>
    </source>
</evidence>
<dbReference type="InterPro" id="IPR015943">
    <property type="entry name" value="WD40/YVTN_repeat-like_dom_sf"/>
</dbReference>
<feature type="signal peptide" evidence="2">
    <location>
        <begin position="1"/>
        <end position="21"/>
    </location>
</feature>
<dbReference type="Pfam" id="PF15902">
    <property type="entry name" value="Sortilin-Vps10"/>
    <property type="match status" value="2"/>
</dbReference>
<sequence>MKKINILFSLVLAATFFVSCNQDSNKDKEAFFSKIRTERIQSDQSVEWKNFGPGMSGYCEEFWCHPTDANVMFMGPDMHVSYGTWDNGNSWQTIKDSDGLGLEMKRVLDIEFSFQNPDFGMALDWNGWVYETKNKGRSWTKTKELGKSYKEIGIDPNDPDSFKKGWYFEQEGTRHSELAVDPTNENIWFVGAGDFWNVKNNVRTRKKPNGVAFKYASYGYIYKSTDKGKTWKKITQGLPKNTDVGKIIVNPNNNQNVIMATNVGLLLSFDGGLSWENTSKGLPNNLPRDLTSFYNKKTKEFVLFLVEQTMYEPKGKSISTKGGVFKSTNGGKNWVSITGDLGINFNKITDASHRNNYHKALSIFLGEKSKEKYPEFPKNTYSAFNKIVVNPSNKNEIYLVANQRHDRSFGPGDAWKTENGGKTWVICARSGEYWLNKKDEAYWTSKGNPIGANVEFSHVSRAYKEQNETRFGNRFLVINSKGEVFIQIGQQTQRSSDNGKTWQQIDDFETSKGSGKWIGRGDSNLPGRFMLHETGIKGRRLLCSGEHGLWQTTSLDGWKDKQAVAVEQIDGQVHDHSGMHGQHSTSTVAVHPNDPNTIFTLSWRQEHRGKLRKTTNGGKTWENIATIFEANNGPWQSVAPQNSLLIDPKNPNNMYFCATSHKISEIGGSKAQELTKGGYGFYRSFDGGLTWNLSNEGFHKEFSIRRIIMDSENSETFYAASNDDNGGLYISTNKGNNWSKIKIPSEIKAVNNVFIDRNTKDIFISTGRRNGTYKEGGVWRSKNKGKTWEQIFKAPYVWQAETSPLNSNIIVISAPGQIVSRATEFMNPGIYLSKDDGKNWTKINKGLGQQDKIVDVKPDPYNEDVLWSASWGSGWHIAYLNNSKEGYLGSKN</sequence>
<dbReference type="STRING" id="762486.SAMN05444411_102270"/>
<evidence type="ECO:0000256" key="1">
    <source>
        <dbReference type="ARBA" id="ARBA00022737"/>
    </source>
</evidence>
<dbReference type="PANTHER" id="PTHR12106">
    <property type="entry name" value="SORTILIN RELATED"/>
    <property type="match status" value="1"/>
</dbReference>
<evidence type="ECO:0000313" key="4">
    <source>
        <dbReference type="EMBL" id="SDW83298.1"/>
    </source>
</evidence>
<name>A0A1H2WS16_9FLAO</name>
<dbReference type="OrthoDB" id="9757809at2"/>
<gene>
    <name evidence="4" type="ORF">SAMN05444411_102270</name>
</gene>
<feature type="domain" description="Sortilin N-terminal" evidence="3">
    <location>
        <begin position="221"/>
        <end position="340"/>
    </location>
</feature>
<protein>
    <submittedName>
        <fullName evidence="4">Sortilin, neurotensin receptor 3</fullName>
    </submittedName>
</protein>
<dbReference type="PROSITE" id="PS51257">
    <property type="entry name" value="PROKAR_LIPOPROTEIN"/>
    <property type="match status" value="1"/>
</dbReference>
<dbReference type="Gene3D" id="2.130.10.10">
    <property type="entry name" value="YVTN repeat-like/Quinoprotein amine dehydrogenase"/>
    <property type="match status" value="5"/>
</dbReference>
<reference evidence="4 5" key="1">
    <citation type="submission" date="2016-10" db="EMBL/GenBank/DDBJ databases">
        <authorList>
            <person name="de Groot N.N."/>
        </authorList>
    </citation>
    <scope>NUCLEOTIDE SEQUENCE [LARGE SCALE GENOMIC DNA]</scope>
    <source>
        <strain evidence="4 5">DSM 24956</strain>
    </source>
</reference>
<evidence type="ECO:0000313" key="5">
    <source>
        <dbReference type="Proteomes" id="UP000199595"/>
    </source>
</evidence>
<proteinExistence type="predicted"/>